<feature type="region of interest" description="Disordered" evidence="5">
    <location>
        <begin position="1230"/>
        <end position="1253"/>
    </location>
</feature>
<dbReference type="STRING" id="94643.A0A2A9MHD6"/>
<proteinExistence type="inferred from homology"/>
<dbReference type="GO" id="GO:0006412">
    <property type="term" value="P:translation"/>
    <property type="evidence" value="ECO:0007669"/>
    <property type="project" value="InterPro"/>
</dbReference>
<feature type="region of interest" description="Disordered" evidence="5">
    <location>
        <begin position="462"/>
        <end position="561"/>
    </location>
</feature>
<reference evidence="6 7" key="1">
    <citation type="submission" date="2017-09" db="EMBL/GenBank/DDBJ databases">
        <title>Genome sequencing of Besnoitia besnoiti strain Bb-Ger1.</title>
        <authorList>
            <person name="Schares G."/>
            <person name="Venepally P."/>
            <person name="Lorenzi H.A."/>
        </authorList>
    </citation>
    <scope>NUCLEOTIDE SEQUENCE [LARGE SCALE GENOMIC DNA]</scope>
    <source>
        <strain evidence="6 7">Bb-Ger1</strain>
    </source>
</reference>
<feature type="region of interest" description="Disordered" evidence="5">
    <location>
        <begin position="263"/>
        <end position="324"/>
    </location>
</feature>
<feature type="region of interest" description="Disordered" evidence="5">
    <location>
        <begin position="1052"/>
        <end position="1086"/>
    </location>
</feature>
<feature type="compositionally biased region" description="Acidic residues" evidence="5">
    <location>
        <begin position="492"/>
        <end position="501"/>
    </location>
</feature>
<protein>
    <submittedName>
        <fullName evidence="6">Ribosomal protein L15 protein</fullName>
    </submittedName>
</protein>
<evidence type="ECO:0000256" key="2">
    <source>
        <dbReference type="ARBA" id="ARBA00022980"/>
    </source>
</evidence>
<dbReference type="EMBL" id="NWUJ01000003">
    <property type="protein sequence ID" value="PFH36584.1"/>
    <property type="molecule type" value="Genomic_DNA"/>
</dbReference>
<evidence type="ECO:0000256" key="5">
    <source>
        <dbReference type="SAM" id="MobiDB-lite"/>
    </source>
</evidence>
<dbReference type="HAMAP" id="MF_01341">
    <property type="entry name" value="Ribosomal_uL15"/>
    <property type="match status" value="1"/>
</dbReference>
<feature type="region of interest" description="Disordered" evidence="5">
    <location>
        <begin position="803"/>
        <end position="843"/>
    </location>
</feature>
<sequence length="1379" mass="153439">MKRKKKNVRGVLRHATSFSAALPFLLFALIYSRCCSALRRQASLVSLPSHIASWSHDSHLLSAASPAFAHSAASRSPTLPRAAVSSSRASLGFLPSSLSSHVSRLSLPHSPLTPSSGERSLFFDSDSPLHTLCASGSSGLSPSAEVCRGHNKDSSSAYRASLLFSSGERESGSARETRKRKTRLWSFSETSFSLFPRLPLSCGVCTPQPLAHVPSAFPPQLSPARCQAVGLVSLVSALSGASPLSVSSTFLFPVRASASSSSLRSSSASSSPPCDPPLAASLSSPSSDSASVNSPSSCPSSPSCSPSPPSPPSHSSSHPSSPSPSSSSSSSFDYYFHPLTSAKHYLSAQFPSSSLFSRLVSLLPPPPSPASPRYREEKVARKKLRKKHFQLRAFIQDKLRARQENAFLFHHEHDPSLMDETDAKKKNKIIHPIFRSVEATHQKKRMRERRKGLLRREAELERALQRRKDDSHAESDENWHEGRSASETSAAADEEENCLEDNETRKATPREQTSHGDRREAAPAAHIQVPAPDTEEIHAGTGAAEGEEESESAVAATTARREELERELDAVRLQRREVERDLEDLLRLEEAATTYLNAKRPEKKKAGSLGLKARRRLAQAEAEGRREEEGGAFAIREIVEASARKELEKEEQIRGARGGGASAAVEKPPAINRFREKWETDPVSAYRRKMLERRGQITMPLSESVPEAGEGTEDFEPLADAEAEAYYAQAADLGAEARRLNARMLHLSQKILARIYVIEHDYSISFDERMARMAPLRRELQRIQRPYHKMFICLLRERDRRTGGPSLDYTVDNPLLPPPEEDSQSSLSPSLEAPFVPPPVPRNAAWKRNISRDMSIVPFYMRLETGEAPREGSTAEEAKEEAKEEKEGEKKREHEGEKEGEDGEAHSASGAGDSAPVPYPESDAHLPRAPPRAPPVYQELVWNLSAPKCWSSAFYVRSPGARVAGDSGDTRGDTGRDAAGAEPEGEAWMTPEEEERQRREERKVFSRWWTRKQRMLAENQPNFEWTFTALGEGRRTGEYFFGLDNMLKCRRKRKKRLGRGDASGKGGSAGRGTKGQKARSGGSIPLSFEGGQMPLYRKLPKFVGRPLGPAHQEKYRKYPFQLIRLPQLNVMRNGDTCDWLTLSESGAALGRFRRDCPVKVVGPSLKASTQAKEGTKLSVRNLTVKAHAFTKRAARAIIALGGRCLLLQRRTQDRVVAEYNPDYVPAKKSTVVAPEEEETPGSAQAGTEIEDSERPLQQLARLRRRVLSLQLQGLTKLFRAHRERLQRSPRPRKRRARRVHNLAARIERLQAELADLRQEHRGTEEEEEEDLVVLSKIPRRFVYPGRLPPKQRDLLRWRRFLLKKQREALELEDSRHAAS</sequence>
<evidence type="ECO:0000313" key="7">
    <source>
        <dbReference type="Proteomes" id="UP000224006"/>
    </source>
</evidence>
<keyword evidence="2 6" id="KW-0689">Ribosomal protein</keyword>
<dbReference type="SUPFAM" id="SSF52080">
    <property type="entry name" value="Ribosomal proteins L15p and L18e"/>
    <property type="match status" value="1"/>
</dbReference>
<dbReference type="Gene3D" id="3.100.10.10">
    <property type="match status" value="1"/>
</dbReference>
<comment type="similarity">
    <text evidence="1">Belongs to the universal ribosomal protein uL15 family.</text>
</comment>
<feature type="compositionally biased region" description="Low complexity" evidence="5">
    <location>
        <begin position="263"/>
        <end position="304"/>
    </location>
</feature>
<dbReference type="GeneID" id="40309706"/>
<feature type="region of interest" description="Disordered" evidence="5">
    <location>
        <begin position="437"/>
        <end position="456"/>
    </location>
</feature>
<evidence type="ECO:0000256" key="1">
    <source>
        <dbReference type="ARBA" id="ARBA00007320"/>
    </source>
</evidence>
<keyword evidence="3" id="KW-0687">Ribonucleoprotein</keyword>
<dbReference type="GO" id="GO:0005762">
    <property type="term" value="C:mitochondrial large ribosomal subunit"/>
    <property type="evidence" value="ECO:0007669"/>
    <property type="project" value="TreeGrafter"/>
</dbReference>
<dbReference type="GO" id="GO:0003735">
    <property type="term" value="F:structural constituent of ribosome"/>
    <property type="evidence" value="ECO:0007669"/>
    <property type="project" value="InterPro"/>
</dbReference>
<feature type="compositionally biased region" description="Gly residues" evidence="5">
    <location>
        <begin position="1061"/>
        <end position="1073"/>
    </location>
</feature>
<evidence type="ECO:0000313" key="6">
    <source>
        <dbReference type="EMBL" id="PFH36584.1"/>
    </source>
</evidence>
<dbReference type="InterPro" id="IPR005749">
    <property type="entry name" value="Ribosomal_uL15_bac-type"/>
</dbReference>
<dbReference type="InterPro" id="IPR036227">
    <property type="entry name" value="Ribosomal_uL15/eL18_sf"/>
</dbReference>
<feature type="region of interest" description="Disordered" evidence="5">
    <location>
        <begin position="960"/>
        <end position="1000"/>
    </location>
</feature>
<feature type="region of interest" description="Disordered" evidence="5">
    <location>
        <begin position="867"/>
        <end position="931"/>
    </location>
</feature>
<feature type="coiled-coil region" evidence="4">
    <location>
        <begin position="1292"/>
        <end position="1326"/>
    </location>
</feature>
<dbReference type="PANTHER" id="PTHR12934">
    <property type="entry name" value="50S RIBOSOMAL PROTEIN L15"/>
    <property type="match status" value="1"/>
</dbReference>
<evidence type="ECO:0000256" key="4">
    <source>
        <dbReference type="SAM" id="Coils"/>
    </source>
</evidence>
<dbReference type="VEuPathDB" id="ToxoDB:BESB_047760"/>
<organism evidence="6 7">
    <name type="scientific">Besnoitia besnoiti</name>
    <name type="common">Apicomplexan protozoan</name>
    <dbReference type="NCBI Taxonomy" id="94643"/>
    <lineage>
        <taxon>Eukaryota</taxon>
        <taxon>Sar</taxon>
        <taxon>Alveolata</taxon>
        <taxon>Apicomplexa</taxon>
        <taxon>Conoidasida</taxon>
        <taxon>Coccidia</taxon>
        <taxon>Eucoccidiorida</taxon>
        <taxon>Eimeriorina</taxon>
        <taxon>Sarcocystidae</taxon>
        <taxon>Besnoitia</taxon>
    </lineage>
</organism>
<dbReference type="RefSeq" id="XP_029220593.1">
    <property type="nucleotide sequence ID" value="XM_029363227.1"/>
</dbReference>
<keyword evidence="4" id="KW-0175">Coiled coil</keyword>
<dbReference type="PANTHER" id="PTHR12934:SF11">
    <property type="entry name" value="LARGE RIBOSOMAL SUBUNIT PROTEIN UL15M"/>
    <property type="match status" value="1"/>
</dbReference>
<feature type="compositionally biased region" description="Basic residues" evidence="5">
    <location>
        <begin position="442"/>
        <end position="453"/>
    </location>
</feature>
<dbReference type="InterPro" id="IPR030878">
    <property type="entry name" value="Ribosomal_uL15"/>
</dbReference>
<keyword evidence="7" id="KW-1185">Reference proteome</keyword>
<comment type="caution">
    <text evidence="6">The sequence shown here is derived from an EMBL/GenBank/DDBJ whole genome shotgun (WGS) entry which is preliminary data.</text>
</comment>
<feature type="compositionally biased region" description="Basic and acidic residues" evidence="5">
    <location>
        <begin position="876"/>
        <end position="897"/>
    </location>
</feature>
<dbReference type="KEGG" id="bbes:BESB_047760"/>
<dbReference type="OrthoDB" id="361383at2759"/>
<accession>A0A2A9MHD6</accession>
<gene>
    <name evidence="6" type="ORF">BESB_047760</name>
</gene>
<evidence type="ECO:0000256" key="3">
    <source>
        <dbReference type="ARBA" id="ARBA00023274"/>
    </source>
</evidence>
<feature type="compositionally biased region" description="Basic and acidic residues" evidence="5">
    <location>
        <begin position="502"/>
        <end position="521"/>
    </location>
</feature>
<dbReference type="Proteomes" id="UP000224006">
    <property type="component" value="Chromosome III"/>
</dbReference>
<feature type="compositionally biased region" description="Low complexity" evidence="5">
    <location>
        <begin position="313"/>
        <end position="324"/>
    </location>
</feature>
<feature type="compositionally biased region" description="Basic and acidic residues" evidence="5">
    <location>
        <begin position="462"/>
        <end position="484"/>
    </location>
</feature>
<name>A0A2A9MHD6_BESBE</name>
<dbReference type="NCBIfam" id="TIGR01071">
    <property type="entry name" value="rplO_bact"/>
    <property type="match status" value="1"/>
</dbReference>